<dbReference type="InterPro" id="IPR014001">
    <property type="entry name" value="Helicase_ATP-bd"/>
</dbReference>
<dbReference type="Gene3D" id="1.20.5.170">
    <property type="match status" value="1"/>
</dbReference>
<evidence type="ECO:0000259" key="17">
    <source>
        <dbReference type="PROSITE" id="PS51666"/>
    </source>
</evidence>
<evidence type="ECO:0000313" key="18">
    <source>
        <dbReference type="EMBL" id="PYI29422.1"/>
    </source>
</evidence>
<evidence type="ECO:0000256" key="12">
    <source>
        <dbReference type="SAM" id="MobiDB-lite"/>
    </source>
</evidence>
<evidence type="ECO:0000256" key="3">
    <source>
        <dbReference type="ARBA" id="ARBA00022801"/>
    </source>
</evidence>
<feature type="compositionally biased region" description="Acidic residues" evidence="12">
    <location>
        <begin position="490"/>
        <end position="511"/>
    </location>
</feature>
<dbReference type="PROSITE" id="PS51666">
    <property type="entry name" value="QLQ"/>
    <property type="match status" value="1"/>
</dbReference>
<dbReference type="SMART" id="SM00490">
    <property type="entry name" value="HELICc"/>
    <property type="match status" value="1"/>
</dbReference>
<dbReference type="PROSITE" id="PS50014">
    <property type="entry name" value="BROMODOMAIN_2"/>
    <property type="match status" value="1"/>
</dbReference>
<dbReference type="InterPro" id="IPR049730">
    <property type="entry name" value="SNF2/RAD54-like_C"/>
</dbReference>
<dbReference type="InterPro" id="IPR014012">
    <property type="entry name" value="HSA_dom"/>
</dbReference>
<evidence type="ECO:0000256" key="8">
    <source>
        <dbReference type="ARBA" id="ARBA00023163"/>
    </source>
</evidence>
<dbReference type="GO" id="GO:0005524">
    <property type="term" value="F:ATP binding"/>
    <property type="evidence" value="ECO:0007669"/>
    <property type="project" value="UniProtKB-KW"/>
</dbReference>
<proteinExistence type="predicted"/>
<feature type="compositionally biased region" description="Basic residues" evidence="12">
    <location>
        <begin position="1189"/>
        <end position="1199"/>
    </location>
</feature>
<dbReference type="Pfam" id="PF00439">
    <property type="entry name" value="Bromodomain"/>
    <property type="match status" value="1"/>
</dbReference>
<dbReference type="Pfam" id="PF07529">
    <property type="entry name" value="HSA"/>
    <property type="match status" value="1"/>
</dbReference>
<name>A0A2V5I2X1_9EURO</name>
<keyword evidence="4" id="KW-0347">Helicase</keyword>
<feature type="coiled-coil region" evidence="11">
    <location>
        <begin position="350"/>
        <end position="384"/>
    </location>
</feature>
<feature type="compositionally biased region" description="Gly residues" evidence="12">
    <location>
        <begin position="1401"/>
        <end position="1411"/>
    </location>
</feature>
<dbReference type="Gene3D" id="3.40.50.300">
    <property type="entry name" value="P-loop containing nucleotide triphosphate hydrolases"/>
    <property type="match status" value="1"/>
</dbReference>
<dbReference type="CDD" id="cd18793">
    <property type="entry name" value="SF2_C_SNF"/>
    <property type="match status" value="1"/>
</dbReference>
<dbReference type="GO" id="GO:0042393">
    <property type="term" value="F:histone binding"/>
    <property type="evidence" value="ECO:0007669"/>
    <property type="project" value="InterPro"/>
</dbReference>
<evidence type="ECO:0000256" key="4">
    <source>
        <dbReference type="ARBA" id="ARBA00022806"/>
    </source>
</evidence>
<evidence type="ECO:0000256" key="7">
    <source>
        <dbReference type="ARBA" id="ARBA00023117"/>
    </source>
</evidence>
<feature type="compositionally biased region" description="Low complexity" evidence="12">
    <location>
        <begin position="91"/>
        <end position="102"/>
    </location>
</feature>
<dbReference type="SUPFAM" id="SSF47370">
    <property type="entry name" value="Bromodomain"/>
    <property type="match status" value="1"/>
</dbReference>
<dbReference type="GO" id="GO:0006338">
    <property type="term" value="P:chromatin remodeling"/>
    <property type="evidence" value="ECO:0007669"/>
    <property type="project" value="UniProtKB-ARBA"/>
</dbReference>
<evidence type="ECO:0000256" key="5">
    <source>
        <dbReference type="ARBA" id="ARBA00022840"/>
    </source>
</evidence>
<dbReference type="Gene3D" id="1.20.920.10">
    <property type="entry name" value="Bromodomain-like"/>
    <property type="match status" value="1"/>
</dbReference>
<dbReference type="InterPro" id="IPR014978">
    <property type="entry name" value="Gln-Leu-Gln_QLQ"/>
</dbReference>
<dbReference type="GO" id="GO:0016787">
    <property type="term" value="F:hydrolase activity"/>
    <property type="evidence" value="ECO:0007669"/>
    <property type="project" value="UniProtKB-KW"/>
</dbReference>
<keyword evidence="7 10" id="KW-0103">Bromodomain</keyword>
<evidence type="ECO:0008006" key="20">
    <source>
        <dbReference type="Google" id="ProtNLM"/>
    </source>
</evidence>
<dbReference type="FunFam" id="1.20.5.170:FF:000072">
    <property type="entry name" value="Putative chromatin structure-remodeling complex subunit snf21"/>
    <property type="match status" value="1"/>
</dbReference>
<feature type="domain" description="Bromo" evidence="13">
    <location>
        <begin position="1264"/>
        <end position="1334"/>
    </location>
</feature>
<feature type="compositionally biased region" description="Basic residues" evidence="12">
    <location>
        <begin position="1161"/>
        <end position="1170"/>
    </location>
</feature>
<evidence type="ECO:0000259" key="13">
    <source>
        <dbReference type="PROSITE" id="PS50014"/>
    </source>
</evidence>
<evidence type="ECO:0000256" key="10">
    <source>
        <dbReference type="PROSITE-ProRule" id="PRU00035"/>
    </source>
</evidence>
<dbReference type="GO" id="GO:0006355">
    <property type="term" value="P:regulation of DNA-templated transcription"/>
    <property type="evidence" value="ECO:0007669"/>
    <property type="project" value="InterPro"/>
</dbReference>
<feature type="domain" description="Helicase C-terminal" evidence="15">
    <location>
        <begin position="865"/>
        <end position="1016"/>
    </location>
</feature>
<dbReference type="CDD" id="cd17996">
    <property type="entry name" value="DEXHc_SMARCA2_SMARCA4"/>
    <property type="match status" value="1"/>
</dbReference>
<dbReference type="InterPro" id="IPR038718">
    <property type="entry name" value="SNF2-like_sf"/>
</dbReference>
<dbReference type="GO" id="GO:0004386">
    <property type="term" value="F:helicase activity"/>
    <property type="evidence" value="ECO:0007669"/>
    <property type="project" value="UniProtKB-KW"/>
</dbReference>
<feature type="region of interest" description="Disordered" evidence="12">
    <location>
        <begin position="486"/>
        <end position="512"/>
    </location>
</feature>
<evidence type="ECO:0000256" key="9">
    <source>
        <dbReference type="ARBA" id="ARBA00023242"/>
    </source>
</evidence>
<dbReference type="PROSITE" id="PS51192">
    <property type="entry name" value="HELICASE_ATP_BIND_1"/>
    <property type="match status" value="1"/>
</dbReference>
<feature type="compositionally biased region" description="Acidic residues" evidence="12">
    <location>
        <begin position="1252"/>
        <end position="1261"/>
    </location>
</feature>
<evidence type="ECO:0000313" key="19">
    <source>
        <dbReference type="Proteomes" id="UP000248817"/>
    </source>
</evidence>
<feature type="region of interest" description="Disordered" evidence="12">
    <location>
        <begin position="1358"/>
        <end position="1411"/>
    </location>
</feature>
<keyword evidence="5" id="KW-0067">ATP-binding</keyword>
<dbReference type="InterPro" id="IPR001487">
    <property type="entry name" value="Bromodomain"/>
</dbReference>
<feature type="compositionally biased region" description="Low complexity" evidence="12">
    <location>
        <begin position="115"/>
        <end position="132"/>
    </location>
</feature>
<feature type="region of interest" description="Disordered" evidence="12">
    <location>
        <begin position="115"/>
        <end position="134"/>
    </location>
</feature>
<keyword evidence="8" id="KW-0804">Transcription</keyword>
<organism evidence="18 19">
    <name type="scientific">Aspergillus indologenus CBS 114.80</name>
    <dbReference type="NCBI Taxonomy" id="1450541"/>
    <lineage>
        <taxon>Eukaryota</taxon>
        <taxon>Fungi</taxon>
        <taxon>Dikarya</taxon>
        <taxon>Ascomycota</taxon>
        <taxon>Pezizomycotina</taxon>
        <taxon>Eurotiomycetes</taxon>
        <taxon>Eurotiomycetidae</taxon>
        <taxon>Eurotiales</taxon>
        <taxon>Aspergillaceae</taxon>
        <taxon>Aspergillus</taxon>
        <taxon>Aspergillus subgen. Circumdati</taxon>
    </lineage>
</organism>
<sequence length="1411" mass="161132">MASLQSAPNMAAGNMSLPPNLTQQHIQEVLQKYKQMQEQGVRHDDPEYLKAHNLLSAVQRQQVFQKQRFAQQQLQAQQRQQQLNGVTPDTAAAANGVNGRGNPATAPVNVVSDGSSATSAAAQQASGQIPSQKGMSVASSSFSAEQLATLRNQILAFKMLSKNLPIPARVQQQLFPPKKAQTPVPADAIAAAENVLDSAAQGKTDSSMNVEEEAQTKDFYQTFQSPYDLIPKTIGFTDHTSRTNRMRVPALMPAGIDMDQVREERELALYNRINARKAELAELPANLGVWDSSQSDTATGDDSLKLKALIEYKMLSLLPKQKLLRKQMQHEMFHFDNLGMTANRSSHRRMKKQNLREARITEKLEKQQRDARETREKRKQYDHLQAILNHGAELQNAAAQQRTRAQKLGRMMLQHHQHMEREEQRRVERTAKQRLQALKANDEETYLKLLGQAKDSRISHLLKQTDNFLKQLAASVREQQRSLAERYGEEDQFFEEEEEEEEIASGSEDEGDGRKKIDYYAVAHRIKEEVTVQPSILVGGTLKEYQMKGLQWMISLYNNNLNGILADEMGLGKTIQTISLITYIIERKKNNGPFLVIVPLSTLTNWNLEFEKWAPSVSRVVYKGPPNARKQQQQQIRWGNFQVLLTTYEYIIKDRPILSKIKWTHMIVDEGHRMKNTQSKLSSTLSQYYTSRYRLILTGTPLQNNLPELWALLNFVLPNIFKSVKSFDEWFNTPFANTGGQDRMELSEEEQLLVIRRLHKVLRPFLLRRLKKDVEKDLPDKQERVIKCRFSALQAKLYRQLVTHNKMAVSDGKGGKTGMRGLSNMLMQLRKLCNHPFVFEPVEDQMNPGRGTNDLLWRTAGKFELLDRILPKFRATGHRVLMFFQMTQIMNIMEDFLRLRGLKYLRLDGSTKSDDRSDLLKKFNAEGSEYFCFLLSTRAGGLGLNLQTADTVIIFDSDWNPHQDLQAQDRAHRIGQKNEVRILRLISSNSVEEKILERAQFKLDMDGKVIQAGKFDNKSTNEERDALLRTLLETAEAADQIGDQEEMDDDDLNDIMARSDDELITFQRIDKERQKNTPYGPGHKYPRLMCEEELPDIYLTEENPVTEEVEVDLGGRGARERKVTRYDDGLTEEQWLMAVDADDDTIEDAIARKEARVERRRINKEKRSRKAGVESSPEPSRESSEAPQPKKRRRGPAPKRKAEEVVEETPQPKRKRGRQAKPIETLSIEDRAILQRIVNNVYQALMDMEQELPADSSDSEDGPVTRSIIEPFMKPPPKSQYPDYYMIIHNPIAMEMIKKKINREEYQNLKDFRNDIHLLCQNARTYNEDGSILFQDANDIEAKCLSELKKETEAHPQFANYDDLGGNDQPAAASGTDTPGPVATPKLKLTFNSGNRDSMGPTGGSGVNEDE</sequence>
<dbReference type="SMART" id="SM00573">
    <property type="entry name" value="HSA"/>
    <property type="match status" value="1"/>
</dbReference>
<keyword evidence="9" id="KW-0539">Nucleus</keyword>
<dbReference type="Pfam" id="PF14619">
    <property type="entry name" value="SnAC"/>
    <property type="match status" value="1"/>
</dbReference>
<dbReference type="GO" id="GO:0006366">
    <property type="term" value="P:transcription by RNA polymerase II"/>
    <property type="evidence" value="ECO:0007669"/>
    <property type="project" value="UniProtKB-ARBA"/>
</dbReference>
<feature type="domain" description="HSA" evidence="16">
    <location>
        <begin position="367"/>
        <end position="440"/>
    </location>
</feature>
<dbReference type="InterPro" id="IPR029295">
    <property type="entry name" value="SnAC"/>
</dbReference>
<dbReference type="InterPro" id="IPR027417">
    <property type="entry name" value="P-loop_NTPase"/>
</dbReference>
<dbReference type="Gene3D" id="3.40.50.10810">
    <property type="entry name" value="Tandem AAA-ATPase domain"/>
    <property type="match status" value="1"/>
</dbReference>
<dbReference type="InterPro" id="IPR001650">
    <property type="entry name" value="Helicase_C-like"/>
</dbReference>
<evidence type="ECO:0000256" key="1">
    <source>
        <dbReference type="ARBA" id="ARBA00004123"/>
    </source>
</evidence>
<keyword evidence="3" id="KW-0378">Hydrolase</keyword>
<evidence type="ECO:0000259" key="16">
    <source>
        <dbReference type="PROSITE" id="PS51204"/>
    </source>
</evidence>
<dbReference type="PANTHER" id="PTHR10799">
    <property type="entry name" value="SNF2/RAD54 HELICASE FAMILY"/>
    <property type="match status" value="1"/>
</dbReference>
<reference evidence="18 19" key="1">
    <citation type="submission" date="2018-02" db="EMBL/GenBank/DDBJ databases">
        <title>The genomes of Aspergillus section Nigri reveals drivers in fungal speciation.</title>
        <authorList>
            <consortium name="DOE Joint Genome Institute"/>
            <person name="Vesth T.C."/>
            <person name="Nybo J."/>
            <person name="Theobald S."/>
            <person name="Brandl J."/>
            <person name="Frisvad J.C."/>
            <person name="Nielsen K.F."/>
            <person name="Lyhne E.K."/>
            <person name="Kogle M.E."/>
            <person name="Kuo A."/>
            <person name="Riley R."/>
            <person name="Clum A."/>
            <person name="Nolan M."/>
            <person name="Lipzen A."/>
            <person name="Salamov A."/>
            <person name="Henrissat B."/>
            <person name="Wiebenga A."/>
            <person name="De vries R.P."/>
            <person name="Grigoriev I.V."/>
            <person name="Mortensen U.H."/>
            <person name="Andersen M.R."/>
            <person name="Baker S.E."/>
        </authorList>
    </citation>
    <scope>NUCLEOTIDE SEQUENCE [LARGE SCALE GENOMIC DNA]</scope>
    <source>
        <strain evidence="18 19">CBS 114.80</strain>
    </source>
</reference>
<keyword evidence="2" id="KW-0547">Nucleotide-binding</keyword>
<feature type="domain" description="Helicase ATP-binding" evidence="14">
    <location>
        <begin position="554"/>
        <end position="719"/>
    </location>
</feature>
<dbReference type="Pfam" id="PF00271">
    <property type="entry name" value="Helicase_C"/>
    <property type="match status" value="1"/>
</dbReference>
<dbReference type="FunFam" id="3.40.50.300:FF:000843">
    <property type="entry name" value="Chromatin structure-remodeling complex subunit snf21"/>
    <property type="match status" value="1"/>
</dbReference>
<dbReference type="EMBL" id="KZ825531">
    <property type="protein sequence ID" value="PYI29422.1"/>
    <property type="molecule type" value="Genomic_DNA"/>
</dbReference>
<accession>A0A2V5I2X1</accession>
<evidence type="ECO:0000256" key="6">
    <source>
        <dbReference type="ARBA" id="ARBA00023015"/>
    </source>
</evidence>
<dbReference type="GO" id="GO:0005634">
    <property type="term" value="C:nucleus"/>
    <property type="evidence" value="ECO:0007669"/>
    <property type="project" value="UniProtKB-SubCell"/>
</dbReference>
<dbReference type="FunFam" id="1.20.920.10:FF:000052">
    <property type="entry name" value="Chromatin structure-remodeling complex subunit snf21"/>
    <property type="match status" value="1"/>
</dbReference>
<feature type="region of interest" description="Disordered" evidence="12">
    <location>
        <begin position="1161"/>
        <end position="1223"/>
    </location>
</feature>
<dbReference type="InterPro" id="IPR036427">
    <property type="entry name" value="Bromodomain-like_sf"/>
</dbReference>
<keyword evidence="19" id="KW-1185">Reference proteome</keyword>
<gene>
    <name evidence="18" type="ORF">BP00DRAFT_232728</name>
</gene>
<dbReference type="SUPFAM" id="SSF52540">
    <property type="entry name" value="P-loop containing nucleoside triphosphate hydrolases"/>
    <property type="match status" value="2"/>
</dbReference>
<dbReference type="SMART" id="SM00297">
    <property type="entry name" value="BROMO"/>
    <property type="match status" value="1"/>
</dbReference>
<comment type="subcellular location">
    <subcellularLocation>
        <location evidence="1">Nucleus</location>
    </subcellularLocation>
</comment>
<protein>
    <recommendedName>
        <fullName evidence="20">Chromatin structure-remodeling complex subunit snf2</fullName>
    </recommendedName>
</protein>
<dbReference type="Proteomes" id="UP000248817">
    <property type="component" value="Unassembled WGS sequence"/>
</dbReference>
<dbReference type="PROSITE" id="PS51194">
    <property type="entry name" value="HELICASE_CTER"/>
    <property type="match status" value="1"/>
</dbReference>
<feature type="domain" description="QLQ" evidence="17">
    <location>
        <begin position="141"/>
        <end position="176"/>
    </location>
</feature>
<dbReference type="InterPro" id="IPR000330">
    <property type="entry name" value="SNF2_N"/>
</dbReference>
<dbReference type="SMART" id="SM00951">
    <property type="entry name" value="QLQ"/>
    <property type="match status" value="1"/>
</dbReference>
<dbReference type="SMART" id="SM01314">
    <property type="entry name" value="SnAC"/>
    <property type="match status" value="1"/>
</dbReference>
<evidence type="ECO:0000256" key="2">
    <source>
        <dbReference type="ARBA" id="ARBA00022741"/>
    </source>
</evidence>
<dbReference type="SMART" id="SM00487">
    <property type="entry name" value="DEXDc"/>
    <property type="match status" value="1"/>
</dbReference>
<feature type="region of interest" description="Disordered" evidence="12">
    <location>
        <begin position="80"/>
        <end position="102"/>
    </location>
</feature>
<keyword evidence="11" id="KW-0175">Coiled coil</keyword>
<dbReference type="Pfam" id="PF00176">
    <property type="entry name" value="SNF2-rel_dom"/>
    <property type="match status" value="1"/>
</dbReference>
<keyword evidence="6" id="KW-0805">Transcription regulation</keyword>
<dbReference type="PROSITE" id="PS51204">
    <property type="entry name" value="HSA"/>
    <property type="match status" value="1"/>
</dbReference>
<evidence type="ECO:0000256" key="11">
    <source>
        <dbReference type="SAM" id="Coils"/>
    </source>
</evidence>
<dbReference type="PRINTS" id="PR00503">
    <property type="entry name" value="BROMODOMAIN"/>
</dbReference>
<dbReference type="FunFam" id="3.40.50.10810:FF:000008">
    <property type="entry name" value="Chromatin structure-remodeling complex subunit snf21"/>
    <property type="match status" value="1"/>
</dbReference>
<evidence type="ECO:0000259" key="15">
    <source>
        <dbReference type="PROSITE" id="PS51194"/>
    </source>
</evidence>
<feature type="region of interest" description="Disordered" evidence="12">
    <location>
        <begin position="1252"/>
        <end position="1275"/>
    </location>
</feature>
<dbReference type="Pfam" id="PF08880">
    <property type="entry name" value="QLQ"/>
    <property type="match status" value="1"/>
</dbReference>
<evidence type="ECO:0000259" key="14">
    <source>
        <dbReference type="PROSITE" id="PS51192"/>
    </source>
</evidence>